<feature type="domain" description="PKD/Chitinase" evidence="4">
    <location>
        <begin position="460"/>
        <end position="544"/>
    </location>
</feature>
<feature type="region of interest" description="Disordered" evidence="3">
    <location>
        <begin position="2105"/>
        <end position="2141"/>
    </location>
</feature>
<feature type="domain" description="PKD/Chitinase" evidence="4">
    <location>
        <begin position="568"/>
        <end position="652"/>
    </location>
</feature>
<dbReference type="PRINTS" id="PR00313">
    <property type="entry name" value="CABNDNGRPT"/>
</dbReference>
<comment type="subcellular location">
    <subcellularLocation>
        <location evidence="1">Secreted</location>
    </subcellularLocation>
</comment>
<feature type="domain" description="PKD/Chitinase" evidence="4">
    <location>
        <begin position="241"/>
        <end position="328"/>
    </location>
</feature>
<dbReference type="Pfam" id="PF00353">
    <property type="entry name" value="HemolysinCabind"/>
    <property type="match status" value="15"/>
</dbReference>
<feature type="compositionally biased region" description="Basic and acidic residues" evidence="3">
    <location>
        <begin position="75"/>
        <end position="112"/>
    </location>
</feature>
<dbReference type="RefSeq" id="WP_040059483.1">
    <property type="nucleotide sequence ID" value="NZ_CP004388.1"/>
</dbReference>
<dbReference type="InterPro" id="IPR011049">
    <property type="entry name" value="Serralysin-like_metalloprot_C"/>
</dbReference>
<feature type="domain" description="PKD/Chitinase" evidence="4">
    <location>
        <begin position="1216"/>
        <end position="1298"/>
    </location>
</feature>
<gene>
    <name evidence="5" type="ORF">TH3_02860</name>
</gene>
<feature type="domain" description="PKD/Chitinase" evidence="4">
    <location>
        <begin position="2584"/>
        <end position="2668"/>
    </location>
</feature>
<dbReference type="SUPFAM" id="SSF51120">
    <property type="entry name" value="beta-Roll"/>
    <property type="match status" value="3"/>
</dbReference>
<dbReference type="InterPro" id="IPR013783">
    <property type="entry name" value="Ig-like_fold"/>
</dbReference>
<feature type="domain" description="PKD/Chitinase" evidence="4">
    <location>
        <begin position="1000"/>
        <end position="1084"/>
    </location>
</feature>
<feature type="domain" description="PKD/Chitinase" evidence="4">
    <location>
        <begin position="784"/>
        <end position="868"/>
    </location>
</feature>
<dbReference type="PANTHER" id="PTHR38340:SF1">
    <property type="entry name" value="S-LAYER PROTEIN"/>
    <property type="match status" value="1"/>
</dbReference>
<evidence type="ECO:0000313" key="6">
    <source>
        <dbReference type="Proteomes" id="UP000007127"/>
    </source>
</evidence>
<organism evidence="5 6">
    <name type="scientific">Thalassospira xiamenensis M-5 = DSM 17429</name>
    <dbReference type="NCBI Taxonomy" id="1123366"/>
    <lineage>
        <taxon>Bacteria</taxon>
        <taxon>Pseudomonadati</taxon>
        <taxon>Pseudomonadota</taxon>
        <taxon>Alphaproteobacteria</taxon>
        <taxon>Rhodospirillales</taxon>
        <taxon>Thalassospiraceae</taxon>
        <taxon>Thalassospira</taxon>
    </lineage>
</organism>
<feature type="compositionally biased region" description="Low complexity" evidence="3">
    <location>
        <begin position="118"/>
        <end position="127"/>
    </location>
</feature>
<feature type="domain" description="PKD/Chitinase" evidence="4">
    <location>
        <begin position="892"/>
        <end position="974"/>
    </location>
</feature>
<name>A0AB72U8U1_9PROT</name>
<dbReference type="KEGG" id="txi:TH3_02860"/>
<feature type="domain" description="PKD/Chitinase" evidence="4">
    <location>
        <begin position="3448"/>
        <end position="3532"/>
    </location>
</feature>
<evidence type="ECO:0000259" key="4">
    <source>
        <dbReference type="SMART" id="SM00089"/>
    </source>
</evidence>
<feature type="region of interest" description="Disordered" evidence="3">
    <location>
        <begin position="3841"/>
        <end position="3868"/>
    </location>
</feature>
<sequence>MADDPRDAEDTRNELGGNRADTGTGGDDLMRDDRSGDDPDEHVELHGDQNGDGGIPNEQLGSVHYGNQVNNPQGEDQRQFRQRNAGDQRAEETTQADATEKQIKAEAERVELENNIDTVGEGAETAGGSSGNDPVSLRSNDAGGADNPQPVSTPDTTIVPGAGEGGGGRSGQNIETDFAPRSAPASEAAVAAADVSAADSDELDEVLELETRNEVPKVADAPSLSATDVAGDEDSAISLDVSAALRDLDGGDETLSITISGVPDGAVLSAGTDNGDGTWSLTPGQLAGLTITPAENYNGSFDLSVTATSTEANGSTSSTSTSFTVDVEAVADGATLDVRDAAGAEDSAIALSIDTELLDANEGISITISGVPDGATLSAGTDNGDGTWTLDVADLDGLTITPGENFSGSFDLTVSVSTTDGTDSAVVVEEITVDVAGIADAPTLDVSDASGSEDNAIALDIDAGLTDSSEVLSVTISGVPEGAILSAGTDNGDGSWTLSPDQLAGLTITPSDDFSGSFELGVTATSADGEDIATTTGSITVDVAGVADKPTLDVSDTSGSEDSAISLDIDAGLTDSSEVLTVTISGVPEGATLSAGTDNGDCSWTLSSDQLAGLTITPADDFSGSFELGVTATSADGEDIATTTGSITVDVAGVADDPTLDVTDASGNEDSAIALDINAGLTDSSEVLTVTISGVPEGAALSAGTDNGDGSWTLSAADLNGLTITPADDFSGSFDLMVTAQSADGEDVATTTGSITVDVAGVADAPTLDVSDASGLEDSAITLDIDAGLTDSSEVLSVTISGVPEGATLSAGTDNGDGSWTLSAADLNGLTITPADDFSGSFDLTVTAQSADGSDIATATDTITVGVAGVADAPTLDVSDASGSEDSAITLDIDAGLTDSGEVLTVTISGVPEGAALSAGTDNGDGTWTLSSADLNGLTITPADDFSGSFDLTVTAQSADGDDVATSSGTITVDVAGVADTPTLDVSDASGSEDSAIALDIDAGLTDSGEVLTVTISGVPEGAALSAGTDNGDGSWTLSPDQLAGLTITPADDFSGSFDLTVTAQSADGSDIATATDTITVDVAGVADTPTLDVSDTSGSEDSAIALDIDAGLTDSSEVLTVTIGGVPEGATLSAGTDNGDGSWTLSSDQLAGLTITPADDFSGSFDLTVTAQSADGSDIATATDTITVDVTGFADAPTLNVSDASGSEDSAISLDIDAGLTDSSEVLTVTISGVPEGATLSAGTDNGDGTWALGSDQLAGLTITPADDFSGSFELGVTATSADGSDVATTTGSITVDVAGVADAPTLEVSDASGYEDRPIALDLDAVLTDASEVLSVTISGFPDGARLSAGTNNGDGSWTLSPDQLDGLRVRPPYNYSGAFELDVTAQSVDGSDIATTNGSITVDVEGVADRPTLDVSDAQGLEDTAIALDIDAALTDSSEVLSVTVSGVPDGAELSAGIDNGDGTWTLDADELAGLTITPPENFSGAFDLKVVARSTDGDSVASTSDPVRLLTRSGNSTITVEVTGVADAPTLEVSDASGNEDNVIALDIDAGLTDSSETLTVTISGVPDGATLSAGTDNGDGTWTLGSDQLDGLTITPADDFSGSFDLGVMATSADGSDVATTTGSITVDVAGVADAPTLGVSDASGNEDSAIALNIDAGLADSTETLTITISGVPEGATLSVGTDNGDGTWTLTSDELEGISVTPPSDFSGSFDLEITASTQDGTDIASVTDTVMVDVAGVADAPTLDVSDASGNEDNGIALDIDAALADSSETLTVTIRGVPNGATLSAGTDNGDGTWTLGSDQLDGLTITPADDFSGSFDLDVTASSADGSDVATTTGSITVDVAGVADAPTLEVSDASGDEDSAIALDIDAGLTDSSEVMTVTISGVPDGATLSAGTDNGDGTWTLTPAQLEALTITPSENYWGNFELTVTATSVDGEDSASISQVLQIEVIDDPNESVIGTTGSDEITTAEGNDYVEGLSGNDIINSGTGNDTNYGGSGDDIIDAGEGNDIVYGGSGHDIIDAGQGNDTVHGGSGRDTISGGEGEDYINAGGSDDIVTGGAGDDTIYGGNGRDTISGGDGSDYINAGNSDDIVNGGAGNDTVIGGGGKDTLDGGDGTDTLYGGSSNDTLTGSGDDRLYGEAGNDEINYTVDLSAEGTGIVDGGSNTDTLKLYLNSDQLSGEGVLEALQDLKAHVESGEGGSLMLDALGVEVSNIENLEIYVDGASYNPAAEAPALDVADATGAEDGGAIALDIDASLGDATEILSITISGVPEGAILSAGTDNGDGSWTLEAADLEGLTITPVDDYSGTFDLTVTATSSAGDDSASTSQVITVDVSAVADTPTLTVSDASGSEDSAIGLDVDAGLTDTSETMTITISGVPDGASLSAGTSNGDGSWTLSASDLEGLSITPSGDYSGSFDLTVTVTSQDGNDTASISDTITVAVAGVADKPALDVSNVSGTEDSAIALDIDAGLTDASELLTVTISGVPEGAALSAGTDNGDGSWTLSTADLNGLTITPADDFSGSFDLTVTAQAADGSDIATATDTITVDVAGVADAPTLDVSDASGSEDSAITLDIDAGLTDSSEVLTVTISGVPEGATLSAGTNNGDGSWTLSAADLNGLTITPTDDFSGSFDLTVTAQSADGNDIATATDTITVDVAGVADTPTLDVSDTSGSEDSAIALDIDAGLTDSSEVLTVTINGVPEGATLSAGTDNGDGSWTLSPDQLAGLTITPSDDFSGSFELGVTATSADGEDIATTTGSITVDVAGVADAPTLEVSDTSGSEDSAIALDIDAGLTDSSEVLSVTISGVPEGATLSAGTDNGDGSWTLSPAQLAGLTITPSDDFSGSFELGVTATSADGEDIATTTGSITVDVAGVADTPTLEVSDASGSEDSAITLDIDAGLTDSGEVLTVTISGVPEGATLSAGADNGDGSWTLSAADLNGLTITPADDFSGSFDLAVTAQSADGDDVAASSGTITVDVTGVADAPTLDVTDASGNEDSAIALDIDAGLTDSSEVLTVTINGVPEGATLSAGTDNGDGTWTLGSDQLAGLTITPADDFSGSFDLMVTATSADGEDIATTTGSITVDVAGVADAPTLEVSDASGNEDSAIALDIDAGLTDSSEVLSVTISGVPEGATLSAGTDNGDGSWTLSAADLNGLTITPAGDFSGSFDLAVTAQSADGNDIATTTGSITVDVAGVADTPTLEVSDASGNEDSAITLDIDAGLTDSSEVLSVTISGVPEGATLSAGTDNGDGSWTLSAADLNGLTITPADDFSGSFDLTVTTQSADGDDVATSSGTITVDVTGVADAPTLGVSDASGSEDSAIALDIDAGLTDSSEVLTVTINGVPEGATLSAGTDNGDGSWTLSPDQLAGLTIKPADDFSGSFELGVTATSADGSDVATTTGSITVDVAGVADAPTLDVSDTSGSEDSAITLDIDAGLTDSSEVLTVTISGVPEGAALSAGTDNGDGTWTLSAADLNGLTITPADDFSGSFDLAVTAQSADGSDIATTTGSITVDVAGVADAPTLDLSDASGDEGNAVALDIDAGLTDSSETLTIIISGVPGGATLSAGTDNGNGTWTLSPAQLSGLSLTPASDYFGTFELTVSAQSRDGSDTATTTAILLVTIEEEAADPNETRWGSEASEMFQTGSGNDTIGAGGGHDTIWTNAGNDTIWAGNGNDVIYAGDGDDSITGDGGNDYINAGGGNDIVHGGEGTNTIYAGEGNDYVTGGSGDDKIHASGGDNIVYANEGTNTVQTGEGNDTIYTGSGRDTIVGGDGNNIVNAGEGDNRIWTGTGNDTIRVGSDDDYIDAGDGDNTITGGEGRNTILGGSGDDSITTGSGKDTVASGDGNDRIDVGGGDNTVWGEGGNDSIHGGYGDDTFLGGDGNDILNADGGSNYFDGGSGNDTLTTGWGRDTLYGGSGDDTIDGGGDKDRLYGDDGNDTLIGGAGKDTLSGGAGNDMLLGGDDDDTLIGGTGDDQLYGGGGSDLFIFNMGDGADHVDGGANGWTTDTIELHSANGGNIDSSDWTLVLDEGSITKSKHNYMELSTDSSGTIVFSDGTELTFSNVERIEW</sequence>
<dbReference type="PROSITE" id="PS00330">
    <property type="entry name" value="HEMOLYSIN_CALCIUM"/>
    <property type="match status" value="4"/>
</dbReference>
<keyword evidence="2" id="KW-0964">Secreted</keyword>
<evidence type="ECO:0000256" key="1">
    <source>
        <dbReference type="ARBA" id="ARBA00004613"/>
    </source>
</evidence>
<dbReference type="Proteomes" id="UP000007127">
    <property type="component" value="Chromosome"/>
</dbReference>
<feature type="compositionally biased region" description="Polar residues" evidence="3">
    <location>
        <begin position="65"/>
        <end position="74"/>
    </location>
</feature>
<feature type="region of interest" description="Disordered" evidence="3">
    <location>
        <begin position="1"/>
        <end position="175"/>
    </location>
</feature>
<dbReference type="Gene3D" id="2.150.10.10">
    <property type="entry name" value="Serralysin-like metalloprotease, C-terminal"/>
    <property type="match status" value="7"/>
</dbReference>
<dbReference type="InterPro" id="IPR050557">
    <property type="entry name" value="RTX_toxin/Mannuronan_C5-epim"/>
</dbReference>
<reference evidence="5 6" key="1">
    <citation type="journal article" date="2012" name="J. Bacteriol.">
        <title>Genome sequence of Thalassospira xiamenensis type strain M-5.</title>
        <authorList>
            <person name="Lai Q."/>
            <person name="Shao Z."/>
        </authorList>
    </citation>
    <scope>NUCLEOTIDE SEQUENCE [LARGE SCALE GENOMIC DNA]</scope>
    <source>
        <strain evidence="5 6">M-5</strain>
    </source>
</reference>
<evidence type="ECO:0000313" key="5">
    <source>
        <dbReference type="EMBL" id="AJD50698.1"/>
    </source>
</evidence>
<evidence type="ECO:0000256" key="3">
    <source>
        <dbReference type="SAM" id="MobiDB-lite"/>
    </source>
</evidence>
<dbReference type="PANTHER" id="PTHR38340">
    <property type="entry name" value="S-LAYER PROTEIN"/>
    <property type="match status" value="1"/>
</dbReference>
<dbReference type="Gene3D" id="2.60.40.10">
    <property type="entry name" value="Immunoglobulins"/>
    <property type="match status" value="2"/>
</dbReference>
<feature type="compositionally biased region" description="Basic and acidic residues" evidence="3">
    <location>
        <begin position="1"/>
        <end position="13"/>
    </location>
</feature>
<dbReference type="EMBL" id="CP004388">
    <property type="protein sequence ID" value="AJD50698.1"/>
    <property type="molecule type" value="Genomic_DNA"/>
</dbReference>
<dbReference type="InterPro" id="IPR018511">
    <property type="entry name" value="Hemolysin-typ_Ca-bd_CS"/>
</dbReference>
<proteinExistence type="predicted"/>
<feature type="domain" description="PKD/Chitinase" evidence="4">
    <location>
        <begin position="1108"/>
        <end position="1192"/>
    </location>
</feature>
<feature type="domain" description="PKD/Chitinase" evidence="4">
    <location>
        <begin position="2258"/>
        <end position="2344"/>
    </location>
</feature>
<feature type="compositionally biased region" description="Low complexity" evidence="3">
    <location>
        <begin position="3845"/>
        <end position="3856"/>
    </location>
</feature>
<protein>
    <submittedName>
        <fullName evidence="5">Hemolysin-type calcium-binding region</fullName>
    </submittedName>
</protein>
<dbReference type="GeneID" id="31926278"/>
<dbReference type="GO" id="GO:0005509">
    <property type="term" value="F:calcium ion binding"/>
    <property type="evidence" value="ECO:0007669"/>
    <property type="project" value="InterPro"/>
</dbReference>
<feature type="compositionally biased region" description="Basic and acidic residues" evidence="3">
    <location>
        <begin position="28"/>
        <end position="49"/>
    </location>
</feature>
<dbReference type="SMART" id="SM00089">
    <property type="entry name" value="PKD"/>
    <property type="match status" value="14"/>
</dbReference>
<dbReference type="InterPro" id="IPR001343">
    <property type="entry name" value="Hemolysn_Ca-bd"/>
</dbReference>
<feature type="compositionally biased region" description="Gly residues" evidence="3">
    <location>
        <begin position="2105"/>
        <end position="2124"/>
    </location>
</feature>
<feature type="domain" description="PKD/Chitinase" evidence="4">
    <location>
        <begin position="2476"/>
        <end position="2560"/>
    </location>
</feature>
<dbReference type="InterPro" id="IPR022409">
    <property type="entry name" value="PKD/Chitinase_dom"/>
</dbReference>
<feature type="domain" description="PKD/Chitinase" evidence="4">
    <location>
        <begin position="2368"/>
        <end position="2452"/>
    </location>
</feature>
<dbReference type="GO" id="GO:0005576">
    <property type="term" value="C:extracellular region"/>
    <property type="evidence" value="ECO:0007669"/>
    <property type="project" value="UniProtKB-SubCell"/>
</dbReference>
<accession>A0AB72U8U1</accession>
<feature type="domain" description="PKD/Chitinase" evidence="4">
    <location>
        <begin position="3124"/>
        <end position="3208"/>
    </location>
</feature>
<evidence type="ECO:0000256" key="2">
    <source>
        <dbReference type="ARBA" id="ARBA00022525"/>
    </source>
</evidence>